<dbReference type="InterPro" id="IPR020806">
    <property type="entry name" value="PKS_PP-bd"/>
</dbReference>
<dbReference type="GO" id="GO:0031177">
    <property type="term" value="F:phosphopantetheine binding"/>
    <property type="evidence" value="ECO:0007669"/>
    <property type="project" value="InterPro"/>
</dbReference>
<dbReference type="Pfam" id="PF00975">
    <property type="entry name" value="Thioesterase"/>
    <property type="match status" value="1"/>
</dbReference>
<dbReference type="InterPro" id="IPR036736">
    <property type="entry name" value="ACP-like_sf"/>
</dbReference>
<evidence type="ECO:0000256" key="2">
    <source>
        <dbReference type="ARBA" id="ARBA00022450"/>
    </source>
</evidence>
<dbReference type="Pfam" id="PF13193">
    <property type="entry name" value="AMP-binding_C"/>
    <property type="match status" value="1"/>
</dbReference>
<dbReference type="GO" id="GO:0003824">
    <property type="term" value="F:catalytic activity"/>
    <property type="evidence" value="ECO:0007669"/>
    <property type="project" value="InterPro"/>
</dbReference>
<dbReference type="Gene3D" id="3.40.50.980">
    <property type="match status" value="2"/>
</dbReference>
<dbReference type="SMART" id="SM00824">
    <property type="entry name" value="PKS_TE"/>
    <property type="match status" value="1"/>
</dbReference>
<evidence type="ECO:0000256" key="1">
    <source>
        <dbReference type="ARBA" id="ARBA00001957"/>
    </source>
</evidence>
<dbReference type="Pfam" id="PF00550">
    <property type="entry name" value="PP-binding"/>
    <property type="match status" value="1"/>
</dbReference>
<reference evidence="7" key="1">
    <citation type="submission" date="2016-10" db="EMBL/GenBank/DDBJ databases">
        <authorList>
            <person name="Varghese N."/>
            <person name="Submissions S."/>
        </authorList>
    </citation>
    <scope>NUCLEOTIDE SEQUENCE [LARGE SCALE GENOMIC DNA]</scope>
    <source>
        <strain evidence="7">DSM 10146</strain>
    </source>
</reference>
<evidence type="ECO:0000256" key="4">
    <source>
        <dbReference type="SAM" id="MobiDB-lite"/>
    </source>
</evidence>
<dbReference type="SUPFAM" id="SSF53474">
    <property type="entry name" value="alpha/beta-Hydrolases"/>
    <property type="match status" value="1"/>
</dbReference>
<dbReference type="InterPro" id="IPR042099">
    <property type="entry name" value="ANL_N_sf"/>
</dbReference>
<dbReference type="PANTHER" id="PTHR45527:SF1">
    <property type="entry name" value="FATTY ACID SYNTHASE"/>
    <property type="match status" value="1"/>
</dbReference>
<dbReference type="FunFam" id="3.40.50.980:FF:000002">
    <property type="entry name" value="Enterobactin synthetase component F"/>
    <property type="match status" value="1"/>
</dbReference>
<dbReference type="InterPro" id="IPR001242">
    <property type="entry name" value="Condensation_dom"/>
</dbReference>
<feature type="compositionally biased region" description="Polar residues" evidence="4">
    <location>
        <begin position="639"/>
        <end position="650"/>
    </location>
</feature>
<dbReference type="InterPro" id="IPR009081">
    <property type="entry name" value="PP-bd_ACP"/>
</dbReference>
<dbReference type="InterPro" id="IPR020802">
    <property type="entry name" value="TesA-like"/>
</dbReference>
<dbReference type="Pfam" id="PF00668">
    <property type="entry name" value="Condensation"/>
    <property type="match status" value="1"/>
</dbReference>
<dbReference type="SUPFAM" id="SSF56801">
    <property type="entry name" value="Acetyl-CoA synthetase-like"/>
    <property type="match status" value="1"/>
</dbReference>
<dbReference type="InterPro" id="IPR001031">
    <property type="entry name" value="Thioesterase"/>
</dbReference>
<feature type="compositionally biased region" description="Basic and acidic residues" evidence="4">
    <location>
        <begin position="1017"/>
        <end position="1030"/>
    </location>
</feature>
<feature type="region of interest" description="Disordered" evidence="4">
    <location>
        <begin position="564"/>
        <end position="677"/>
    </location>
</feature>
<dbReference type="RefSeq" id="WP_165617102.1">
    <property type="nucleotide sequence ID" value="NZ_FNAV01000008.1"/>
</dbReference>
<dbReference type="GO" id="GO:0043041">
    <property type="term" value="P:amino acid activation for nonribosomal peptide biosynthetic process"/>
    <property type="evidence" value="ECO:0007669"/>
    <property type="project" value="TreeGrafter"/>
</dbReference>
<feature type="compositionally biased region" description="Basic and acidic residues" evidence="4">
    <location>
        <begin position="613"/>
        <end position="625"/>
    </location>
</feature>
<dbReference type="PANTHER" id="PTHR45527">
    <property type="entry name" value="NONRIBOSOMAL PEPTIDE SYNTHETASE"/>
    <property type="match status" value="1"/>
</dbReference>
<feature type="region of interest" description="Disordered" evidence="4">
    <location>
        <begin position="1016"/>
        <end position="1038"/>
    </location>
</feature>
<evidence type="ECO:0000259" key="5">
    <source>
        <dbReference type="PROSITE" id="PS50075"/>
    </source>
</evidence>
<dbReference type="InterPro" id="IPR020845">
    <property type="entry name" value="AMP-binding_CS"/>
</dbReference>
<keyword evidence="2" id="KW-0596">Phosphopantetheine</keyword>
<keyword evidence="7" id="KW-1185">Reference proteome</keyword>
<dbReference type="InterPro" id="IPR045851">
    <property type="entry name" value="AMP-bd_C_sf"/>
</dbReference>
<dbReference type="GO" id="GO:0044550">
    <property type="term" value="P:secondary metabolite biosynthetic process"/>
    <property type="evidence" value="ECO:0007669"/>
    <property type="project" value="TreeGrafter"/>
</dbReference>
<dbReference type="Gene3D" id="3.40.50.1820">
    <property type="entry name" value="alpha/beta hydrolase"/>
    <property type="match status" value="1"/>
</dbReference>
<evidence type="ECO:0000313" key="6">
    <source>
        <dbReference type="EMBL" id="SDE84490.1"/>
    </source>
</evidence>
<proteinExistence type="predicted"/>
<evidence type="ECO:0000256" key="3">
    <source>
        <dbReference type="ARBA" id="ARBA00022553"/>
    </source>
</evidence>
<dbReference type="GO" id="GO:0005737">
    <property type="term" value="C:cytoplasm"/>
    <property type="evidence" value="ECO:0007669"/>
    <property type="project" value="TreeGrafter"/>
</dbReference>
<keyword evidence="3" id="KW-0597">Phosphoprotein</keyword>
<dbReference type="SUPFAM" id="SSF52777">
    <property type="entry name" value="CoA-dependent acyltransferases"/>
    <property type="match status" value="2"/>
</dbReference>
<organism evidence="6 7">
    <name type="scientific">Salipiger thiooxidans</name>
    <dbReference type="NCBI Taxonomy" id="282683"/>
    <lineage>
        <taxon>Bacteria</taxon>
        <taxon>Pseudomonadati</taxon>
        <taxon>Pseudomonadota</taxon>
        <taxon>Alphaproteobacteria</taxon>
        <taxon>Rhodobacterales</taxon>
        <taxon>Roseobacteraceae</taxon>
        <taxon>Salipiger</taxon>
    </lineage>
</organism>
<dbReference type="STRING" id="282683.SAMN04488105_108206"/>
<dbReference type="Proteomes" id="UP000198994">
    <property type="component" value="Unassembled WGS sequence"/>
</dbReference>
<name>A0A1G7G8N3_9RHOB</name>
<dbReference type="PROSITE" id="PS50075">
    <property type="entry name" value="CARRIER"/>
    <property type="match status" value="1"/>
</dbReference>
<dbReference type="NCBIfam" id="TIGR01733">
    <property type="entry name" value="AA-adenyl-dom"/>
    <property type="match status" value="1"/>
</dbReference>
<protein>
    <submittedName>
        <fullName evidence="6">Amino acid adenylation domain-containing protein</fullName>
    </submittedName>
</protein>
<dbReference type="Gene3D" id="3.30.559.30">
    <property type="entry name" value="Nonribosomal peptide synthetase, condensation domain"/>
    <property type="match status" value="1"/>
</dbReference>
<dbReference type="SUPFAM" id="SSF47336">
    <property type="entry name" value="ACP-like"/>
    <property type="match status" value="1"/>
</dbReference>
<dbReference type="InterPro" id="IPR025110">
    <property type="entry name" value="AMP-bd_C"/>
</dbReference>
<dbReference type="InterPro" id="IPR023213">
    <property type="entry name" value="CAT-like_dom_sf"/>
</dbReference>
<dbReference type="InterPro" id="IPR000873">
    <property type="entry name" value="AMP-dep_synth/lig_dom"/>
</dbReference>
<sequence length="1381" mass="146014">MSWQPLTEAQAGIWYAQARDPGSPVFMTGQALHIHGPLDAGAMTRAVDRLGQEAESLSLRFRVGDHGPQQRLEPRGAPRLVLRADVGPDEIQAALLAEARVPVDLLQGPVAGFTLWRLGPRHHVLSERIHHIAADGQAMVLITRRLAALYEAELIGTDAGEGPTPFARALDEDARFAAAPARSRQRDFWHDRLADLPPVESPAVRAADGCGRWFHRAEAPLPEGTGAAIAQLAEAAGAHWTDVLTALTGAYVARHLASVASGAASDVVLGIPLQNRMGRVARTPSTQVNVLPLHLVIDETAPLADWLRGAAARLAAMRRNSRYRGEALQRELGRIGAGRRLWGPLVNILPFDACPSLFGCDTRLQILGAGSVDDITFCFRGDPGAGLLVQVDGNDARYTAAETAAHGARLAQFLAQAVTARTLAAVPTLTPAETEATTLARNATTHPVPRTTLTALIEAQMRATPDAPALVFGDTRLSYAELDTLSAALARRLASRGIGPGAVVGVALPRSVALIVALLGVLRAGAAYVPLDPEDQSARRADMIARVSPAVLLGEDGFDAGSVPVLHPLAPEVTPGRHDVPPDDATTDLPERCPLATTPHPQGATPPEATHGAPDRTRLETRRAPSDNPPVALVRAPSERTSVATTRPQSDSPPPEATRHLLDSSIPTTTPHPPAPEDAAYVLFTSGSTGRPKGVVIEHDAIVNRLLWMRETYGFGPGDRILQKTPATFDVSVWEFFLPFLSGATLVVAPPGAQRDPVALAALVRAQGITAMHFVPSMLELFLQATASEGLAIARVFASGEALPQRLVDRFHHRIRGRLFNLYGPTEAAVDVTAHEALPGQPGAFVPIGRPVWNTRTHLHDAQGRPVPDGVPGRVFLGGRQIARGYLGRPELTAERFLPDPCDPGGRLYDTGDLAVSDGDGVLTFVGRVDHQVKIRGVRIEPAEIDRALDDSGLVRQAAVIVTEGPDGGARLLAYVVPRPGETAASIRAALAARLPQAMVPSQVVPLDALPLTPSGKLDRKALPAPETDHPGGAAPDSPTERLLAVLYAEILGLPAPATTGTDFFLAGGDSLGAVRLCLRLEDELGADPGLGAVLETPVLADLARRLDASRPGAGAPDLGLGPVLQLSQGEGAPLFAVHPAGGLAWCYRSLALALPGVPVVGLQSPLLDPDTPSPASLGALAQRYMDRVEALQPQGPLTLLGWSLGGIIAHAMAAEAERRGREVARLVLLDAYPSDCWRNEPEPDDGAALRALLAIAGFDPEAHANLATRAEVMGFLRRKGNALALLPEAVQTGVIRSVQATNALVRGHQEPRVAAPLLHVTATRDQEGSGRHAGLWQAFAGGVERLELDCRHQDLIAPDRVTEVVAAMAGRRLPSLTPVR</sequence>
<accession>A0A1G7G8N3</accession>
<feature type="domain" description="Carrier" evidence="5">
    <location>
        <begin position="1035"/>
        <end position="1111"/>
    </location>
</feature>
<dbReference type="Gene3D" id="3.30.300.30">
    <property type="match status" value="1"/>
</dbReference>
<evidence type="ECO:0000313" key="7">
    <source>
        <dbReference type="Proteomes" id="UP000198994"/>
    </source>
</evidence>
<gene>
    <name evidence="6" type="ORF">SAMN04488105_108206</name>
</gene>
<dbReference type="FunFam" id="3.30.300.30:FF:000010">
    <property type="entry name" value="Enterobactin synthetase component F"/>
    <property type="match status" value="1"/>
</dbReference>
<comment type="cofactor">
    <cofactor evidence="1">
        <name>pantetheine 4'-phosphate</name>
        <dbReference type="ChEBI" id="CHEBI:47942"/>
    </cofactor>
</comment>
<dbReference type="InterPro" id="IPR029058">
    <property type="entry name" value="AB_hydrolase_fold"/>
</dbReference>
<dbReference type="Gene3D" id="3.30.559.10">
    <property type="entry name" value="Chloramphenicol acetyltransferase-like domain"/>
    <property type="match status" value="1"/>
</dbReference>
<dbReference type="InterPro" id="IPR010071">
    <property type="entry name" value="AA_adenyl_dom"/>
</dbReference>
<dbReference type="PROSITE" id="PS00455">
    <property type="entry name" value="AMP_BINDING"/>
    <property type="match status" value="1"/>
</dbReference>
<dbReference type="SMART" id="SM00823">
    <property type="entry name" value="PKS_PP"/>
    <property type="match status" value="1"/>
</dbReference>
<dbReference type="Gene3D" id="3.40.50.12780">
    <property type="entry name" value="N-terminal domain of ligase-like"/>
    <property type="match status" value="1"/>
</dbReference>
<dbReference type="EMBL" id="FNAV01000008">
    <property type="protein sequence ID" value="SDE84490.1"/>
    <property type="molecule type" value="Genomic_DNA"/>
</dbReference>
<dbReference type="Pfam" id="PF00501">
    <property type="entry name" value="AMP-binding"/>
    <property type="match status" value="1"/>
</dbReference>